<protein>
    <submittedName>
        <fullName evidence="5">Uncharacterized protein</fullName>
    </submittedName>
</protein>
<dbReference type="EMBL" id="OZ035831">
    <property type="protein sequence ID" value="CAL1616501.1"/>
    <property type="molecule type" value="Genomic_DNA"/>
</dbReference>
<dbReference type="GO" id="GO:0061685">
    <property type="term" value="F:diphthine methylesterase activity"/>
    <property type="evidence" value="ECO:0007669"/>
    <property type="project" value="TreeGrafter"/>
</dbReference>
<reference evidence="5 6" key="1">
    <citation type="submission" date="2024-04" db="EMBL/GenBank/DDBJ databases">
        <authorList>
            <person name="Waldvogel A.-M."/>
            <person name="Schoenle A."/>
        </authorList>
    </citation>
    <scope>NUCLEOTIDE SEQUENCE [LARGE SCALE GENOMIC DNA]</scope>
</reference>
<evidence type="ECO:0000313" key="6">
    <source>
        <dbReference type="Proteomes" id="UP001497482"/>
    </source>
</evidence>
<organism evidence="5 6">
    <name type="scientific">Knipowitschia caucasica</name>
    <name type="common">Caucasian dwarf goby</name>
    <name type="synonym">Pomatoschistus caucasicus</name>
    <dbReference type="NCBI Taxonomy" id="637954"/>
    <lineage>
        <taxon>Eukaryota</taxon>
        <taxon>Metazoa</taxon>
        <taxon>Chordata</taxon>
        <taxon>Craniata</taxon>
        <taxon>Vertebrata</taxon>
        <taxon>Euteleostomi</taxon>
        <taxon>Actinopterygii</taxon>
        <taxon>Neopterygii</taxon>
        <taxon>Teleostei</taxon>
        <taxon>Neoteleostei</taxon>
        <taxon>Acanthomorphata</taxon>
        <taxon>Gobiaria</taxon>
        <taxon>Gobiiformes</taxon>
        <taxon>Gobioidei</taxon>
        <taxon>Gobiidae</taxon>
        <taxon>Gobiinae</taxon>
        <taxon>Knipowitschia</taxon>
    </lineage>
</organism>
<feature type="compositionally biased region" description="Gly residues" evidence="4">
    <location>
        <begin position="250"/>
        <end position="267"/>
    </location>
</feature>
<evidence type="ECO:0000256" key="3">
    <source>
        <dbReference type="ARBA" id="ARBA00043952"/>
    </source>
</evidence>
<evidence type="ECO:0000256" key="1">
    <source>
        <dbReference type="ARBA" id="ARBA00022574"/>
    </source>
</evidence>
<dbReference type="SUPFAM" id="SSF50978">
    <property type="entry name" value="WD40 repeat-like"/>
    <property type="match status" value="1"/>
</dbReference>
<comment type="pathway">
    <text evidence="3">Protein modification.</text>
</comment>
<dbReference type="InterPro" id="IPR036322">
    <property type="entry name" value="WD40_repeat_dom_sf"/>
</dbReference>
<evidence type="ECO:0000256" key="4">
    <source>
        <dbReference type="SAM" id="MobiDB-lite"/>
    </source>
</evidence>
<dbReference type="GO" id="GO:0017183">
    <property type="term" value="P:protein histidyl modification to diphthamide"/>
    <property type="evidence" value="ECO:0007669"/>
    <property type="project" value="TreeGrafter"/>
</dbReference>
<sequence length="296" mass="32084">MRTGPSSCQRCQLIASCGRSLLCSMEWCPVASDHNILVCGTYQLQKGTGEEDAAPSRTGRLYLFEFRREGPMTPPLTELQRMDTAAILDLKWCHVAVSERPLLGLAAASGDLQLYALTEAQVRTVASEQQDQSTCYMVFVSLVGRRRKLQSLSRAEVGADRLVLSLDWSTGRLDSSDIRVVCSDSAGCISVVSLGEGAVTVQSQWKAHDFEAWISAFSYWDTQLIYTGIFDHVFKVKPGGEGRWRRGWGTQWGRGEVGPGGGRGGSAGAQEARPRGGGGGRTPPRGGGRAARRVRG</sequence>
<proteinExistence type="predicted"/>
<gene>
    <name evidence="5" type="ORF">KC01_LOCUS42247</name>
</gene>
<keyword evidence="6" id="KW-1185">Reference proteome</keyword>
<dbReference type="AlphaFoldDB" id="A0AAV2MU27"/>
<feature type="compositionally biased region" description="Gly residues" evidence="4">
    <location>
        <begin position="275"/>
        <end position="289"/>
    </location>
</feature>
<feature type="region of interest" description="Disordered" evidence="4">
    <location>
        <begin position="245"/>
        <end position="296"/>
    </location>
</feature>
<dbReference type="PANTHER" id="PTHR46042">
    <property type="entry name" value="DIPHTHINE METHYLTRANSFERASE"/>
    <property type="match status" value="1"/>
</dbReference>
<dbReference type="PANTHER" id="PTHR46042:SF1">
    <property type="entry name" value="DIPHTHINE METHYLTRANSFERASE"/>
    <property type="match status" value="1"/>
</dbReference>
<dbReference type="GO" id="GO:0005737">
    <property type="term" value="C:cytoplasm"/>
    <property type="evidence" value="ECO:0007669"/>
    <property type="project" value="TreeGrafter"/>
</dbReference>
<accession>A0AAV2MU27</accession>
<name>A0AAV2MU27_KNICA</name>
<keyword evidence="2" id="KW-0677">Repeat</keyword>
<evidence type="ECO:0000313" key="5">
    <source>
        <dbReference type="EMBL" id="CAL1616501.1"/>
    </source>
</evidence>
<dbReference type="InterPro" id="IPR052415">
    <property type="entry name" value="Diphthine_MTase"/>
</dbReference>
<keyword evidence="1" id="KW-0853">WD repeat</keyword>
<dbReference type="Proteomes" id="UP001497482">
    <property type="component" value="Chromosome 9"/>
</dbReference>
<evidence type="ECO:0000256" key="2">
    <source>
        <dbReference type="ARBA" id="ARBA00022737"/>
    </source>
</evidence>